<protein>
    <submittedName>
        <fullName evidence="1">Uncharacterized protein</fullName>
    </submittedName>
</protein>
<name>A0A146M8C5_LYGHE</name>
<reference evidence="1" key="1">
    <citation type="journal article" date="2016" name="Gigascience">
        <title>De novo construction of an expanded transcriptome assembly for the western tarnished plant bug, Lygus hesperus.</title>
        <authorList>
            <person name="Tassone E.E."/>
            <person name="Geib S.M."/>
            <person name="Hall B."/>
            <person name="Fabrick J.A."/>
            <person name="Brent C.S."/>
            <person name="Hull J.J."/>
        </authorList>
    </citation>
    <scope>NUCLEOTIDE SEQUENCE</scope>
</reference>
<accession>A0A146M8C5</accession>
<sequence>MDDYIETQKQAALALTQGRDALRMAVTKRTRVIWAEVRRHKLSFLILRLMGSHGVFHLSAIASFYDLLQNLLNHSVYASSCFTHTHSSSPSPVAIRSCSDVEESSSGVPAVLSSLALNALTNLLISTPLHTLGMSMMLTIARLHTQSYLTKSDVHQLAVLSHALRRDVTQMLPSPLFVLLMRFAEVAFKVGRVGGTTLTTIAVATQHQLLGLLLQNLGQPHLPSPAHAFELLASILGHFAALYKSVQQGMAQLMPVLTMADLPVIECCLFSES</sequence>
<gene>
    <name evidence="1" type="ORF">g.20447</name>
</gene>
<evidence type="ECO:0000313" key="1">
    <source>
        <dbReference type="EMBL" id="JAQ15689.1"/>
    </source>
</evidence>
<proteinExistence type="predicted"/>
<dbReference type="EMBL" id="GDHC01002940">
    <property type="protein sequence ID" value="JAQ15689.1"/>
    <property type="molecule type" value="Transcribed_RNA"/>
</dbReference>
<dbReference type="AlphaFoldDB" id="A0A146M8C5"/>
<organism evidence="1">
    <name type="scientific">Lygus hesperus</name>
    <name type="common">Western plant bug</name>
    <dbReference type="NCBI Taxonomy" id="30085"/>
    <lineage>
        <taxon>Eukaryota</taxon>
        <taxon>Metazoa</taxon>
        <taxon>Ecdysozoa</taxon>
        <taxon>Arthropoda</taxon>
        <taxon>Hexapoda</taxon>
        <taxon>Insecta</taxon>
        <taxon>Pterygota</taxon>
        <taxon>Neoptera</taxon>
        <taxon>Paraneoptera</taxon>
        <taxon>Hemiptera</taxon>
        <taxon>Heteroptera</taxon>
        <taxon>Panheteroptera</taxon>
        <taxon>Cimicomorpha</taxon>
        <taxon>Miridae</taxon>
        <taxon>Mirini</taxon>
        <taxon>Lygus</taxon>
    </lineage>
</organism>